<evidence type="ECO:0000256" key="13">
    <source>
        <dbReference type="SAM" id="Phobius"/>
    </source>
</evidence>
<dbReference type="Gene3D" id="3.30.710.10">
    <property type="entry name" value="Potassium Channel Kv1.1, Chain A"/>
    <property type="match status" value="1"/>
</dbReference>
<evidence type="ECO:0000256" key="3">
    <source>
        <dbReference type="ARBA" id="ARBA00022538"/>
    </source>
</evidence>
<keyword evidence="15" id="KW-1185">Reference proteome</keyword>
<evidence type="ECO:0000259" key="14">
    <source>
        <dbReference type="SMART" id="SM00225"/>
    </source>
</evidence>
<dbReference type="InterPro" id="IPR003968">
    <property type="entry name" value="K_chnl_volt-dep_Kv"/>
</dbReference>
<feature type="transmembrane region" description="Helical" evidence="13">
    <location>
        <begin position="402"/>
        <end position="423"/>
    </location>
</feature>
<evidence type="ECO:0000313" key="15">
    <source>
        <dbReference type="Proteomes" id="UP000515135"/>
    </source>
</evidence>
<sequence length="520" mass="58497">MINESITMSSLADDSVAMMRNSDYGRQKSWPKGTLIDDIGATLTGGPAQRITSGDYEPMPEESTTSGDLERTTSGDYESAHAQRMTSGDYESAALSDSQWPTTWTLTSSTASSCSQRVVINISGLRFETCLRTLNRYPDTLLGSPMRRMEFWDESRDEFFFDRNRPSFDAILDYYQTGGKINRPLCVPLDVFYEELKFFDLGEEALSRLRRNEGFLDKTETVLPNNVILRHLWLLFEYPQSSKAARVVASVSVGFIIISLGVLCLESIPSLKPTHSRKSSLQDLLKAFEEPFFLTESTCIGWFLFEFLIRAISCPSKKKFFAQAMNIIDLLAILPYFIEILVIIVVHWLENWLGLAWRGSTKIEYIFRVARLVRVFRIFKLTRHSGAMKVLAKTLKSSLGELGLLSFFLVLATLLFSTCVYLMEEGKEDSDFESIPSAFWWTIVTMVTVGYGDMIPKTLGGKLIGTLCTIAGVLALALPVPVIVANFNRFYHTHEGDIGDLETKPAEKGKLKSGFQKLSP</sequence>
<keyword evidence="4 13" id="KW-0812">Transmembrane</keyword>
<dbReference type="GeneID" id="109476317"/>
<keyword evidence="11" id="KW-0407">Ion channel</keyword>
<dbReference type="GO" id="GO:0005251">
    <property type="term" value="F:delayed rectifier potassium channel activity"/>
    <property type="evidence" value="ECO:0007669"/>
    <property type="project" value="TreeGrafter"/>
</dbReference>
<feature type="transmembrane region" description="Helical" evidence="13">
    <location>
        <begin position="464"/>
        <end position="484"/>
    </location>
</feature>
<dbReference type="Proteomes" id="UP000515135">
    <property type="component" value="Unplaced"/>
</dbReference>
<dbReference type="OrthoDB" id="433309at2759"/>
<dbReference type="InterPro" id="IPR003131">
    <property type="entry name" value="T1-type_BTB"/>
</dbReference>
<dbReference type="PRINTS" id="PR00169">
    <property type="entry name" value="KCHANNEL"/>
</dbReference>
<dbReference type="InterPro" id="IPR027359">
    <property type="entry name" value="Volt_channel_dom_sf"/>
</dbReference>
<dbReference type="SUPFAM" id="SSF81324">
    <property type="entry name" value="Voltage-gated potassium channels"/>
    <property type="match status" value="1"/>
</dbReference>
<evidence type="ECO:0000256" key="2">
    <source>
        <dbReference type="ARBA" id="ARBA00022448"/>
    </source>
</evidence>
<keyword evidence="9" id="KW-0406">Ion transport</keyword>
<dbReference type="GO" id="GO:0001508">
    <property type="term" value="P:action potential"/>
    <property type="evidence" value="ECO:0007669"/>
    <property type="project" value="TreeGrafter"/>
</dbReference>
<dbReference type="InterPro" id="IPR003972">
    <property type="entry name" value="K_chnl_volt-dep_Kv1"/>
</dbReference>
<proteinExistence type="predicted"/>
<dbReference type="SUPFAM" id="SSF54695">
    <property type="entry name" value="POZ domain"/>
    <property type="match status" value="1"/>
</dbReference>
<dbReference type="FunFam" id="3.30.710.10:FF:000053">
    <property type="entry name" value="potassium voltage-gated channel subfamily A member 4"/>
    <property type="match status" value="1"/>
</dbReference>
<evidence type="ECO:0000256" key="10">
    <source>
        <dbReference type="ARBA" id="ARBA00023136"/>
    </source>
</evidence>
<evidence type="ECO:0000256" key="4">
    <source>
        <dbReference type="ARBA" id="ARBA00022692"/>
    </source>
</evidence>
<dbReference type="Gene3D" id="1.10.287.70">
    <property type="match status" value="1"/>
</dbReference>
<dbReference type="KEGG" id="bbel:109476317"/>
<dbReference type="FunFam" id="1.10.287.70:FF:000002">
    <property type="entry name" value="Potassium voltage-gated channel subfamily a member"/>
    <property type="match status" value="1"/>
</dbReference>
<dbReference type="PRINTS" id="PR01491">
    <property type="entry name" value="KVCHANNEL"/>
</dbReference>
<keyword evidence="3" id="KW-0633">Potassium transport</keyword>
<gene>
    <name evidence="16" type="primary">LOC109476317</name>
</gene>
<dbReference type="SMART" id="SM00225">
    <property type="entry name" value="BTB"/>
    <property type="match status" value="1"/>
</dbReference>
<comment type="subcellular location">
    <subcellularLocation>
        <location evidence="1">Membrane</location>
        <topology evidence="1">Multi-pass membrane protein</topology>
    </subcellularLocation>
</comment>
<feature type="compositionally biased region" description="Basic and acidic residues" evidence="12">
    <location>
        <begin position="68"/>
        <end position="79"/>
    </location>
</feature>
<keyword evidence="5" id="KW-0631">Potassium channel</keyword>
<keyword evidence="10 13" id="KW-0472">Membrane</keyword>
<dbReference type="GO" id="GO:0051260">
    <property type="term" value="P:protein homooligomerization"/>
    <property type="evidence" value="ECO:0007669"/>
    <property type="project" value="InterPro"/>
</dbReference>
<evidence type="ECO:0000256" key="1">
    <source>
        <dbReference type="ARBA" id="ARBA00004141"/>
    </source>
</evidence>
<dbReference type="PRINTS" id="PR01496">
    <property type="entry name" value="SHAKERCHANEL"/>
</dbReference>
<dbReference type="PANTHER" id="PTHR11537:SF113">
    <property type="entry name" value="POTASSIUM VOLTAGE-GATED CHANNEL PROTEIN SHAKER"/>
    <property type="match status" value="1"/>
</dbReference>
<feature type="transmembrane region" description="Helical" evidence="13">
    <location>
        <begin position="435"/>
        <end position="452"/>
    </location>
</feature>
<evidence type="ECO:0000256" key="8">
    <source>
        <dbReference type="ARBA" id="ARBA00022989"/>
    </source>
</evidence>
<keyword evidence="6" id="KW-0851">Voltage-gated channel</keyword>
<name>A0A6P4Z800_BRABE</name>
<dbReference type="Pfam" id="PF02214">
    <property type="entry name" value="BTB_2"/>
    <property type="match status" value="1"/>
</dbReference>
<protein>
    <submittedName>
        <fullName evidence="16">Shaker-related potassium channel tsha2-like</fullName>
    </submittedName>
</protein>
<feature type="domain" description="BTB" evidence="14">
    <location>
        <begin position="116"/>
        <end position="210"/>
    </location>
</feature>
<dbReference type="GO" id="GO:0008076">
    <property type="term" value="C:voltage-gated potassium channel complex"/>
    <property type="evidence" value="ECO:0007669"/>
    <property type="project" value="InterPro"/>
</dbReference>
<dbReference type="InterPro" id="IPR011333">
    <property type="entry name" value="SKP1/BTB/POZ_sf"/>
</dbReference>
<feature type="region of interest" description="Disordered" evidence="12">
    <location>
        <begin position="38"/>
        <end position="79"/>
    </location>
</feature>
<evidence type="ECO:0000313" key="16">
    <source>
        <dbReference type="RefSeq" id="XP_019632793.1"/>
    </source>
</evidence>
<dbReference type="InterPro" id="IPR028325">
    <property type="entry name" value="VG_K_chnl"/>
</dbReference>
<dbReference type="RefSeq" id="XP_019632793.1">
    <property type="nucleotide sequence ID" value="XM_019777234.1"/>
</dbReference>
<evidence type="ECO:0000256" key="5">
    <source>
        <dbReference type="ARBA" id="ARBA00022826"/>
    </source>
</evidence>
<accession>A0A6P4Z800</accession>
<evidence type="ECO:0000256" key="7">
    <source>
        <dbReference type="ARBA" id="ARBA00022958"/>
    </source>
</evidence>
<dbReference type="Pfam" id="PF00520">
    <property type="entry name" value="Ion_trans"/>
    <property type="match status" value="1"/>
</dbReference>
<dbReference type="AlphaFoldDB" id="A0A6P4Z800"/>
<feature type="transmembrane region" description="Helical" evidence="13">
    <location>
        <begin position="247"/>
        <end position="271"/>
    </location>
</feature>
<dbReference type="InterPro" id="IPR000210">
    <property type="entry name" value="BTB/POZ_dom"/>
</dbReference>
<dbReference type="InterPro" id="IPR005821">
    <property type="entry name" value="Ion_trans_dom"/>
</dbReference>
<feature type="transmembrane region" description="Helical" evidence="13">
    <location>
        <begin position="330"/>
        <end position="349"/>
    </location>
</feature>
<dbReference type="PANTHER" id="PTHR11537">
    <property type="entry name" value="VOLTAGE-GATED POTASSIUM CHANNEL"/>
    <property type="match status" value="1"/>
</dbReference>
<dbReference type="Gene3D" id="1.20.120.350">
    <property type="entry name" value="Voltage-gated potassium channels. Chain C"/>
    <property type="match status" value="1"/>
</dbReference>
<keyword evidence="2" id="KW-0813">Transport</keyword>
<reference evidence="16" key="1">
    <citation type="submission" date="2025-08" db="UniProtKB">
        <authorList>
            <consortium name="RefSeq"/>
        </authorList>
    </citation>
    <scope>IDENTIFICATION</scope>
    <source>
        <tissue evidence="16">Gonad</tissue>
    </source>
</reference>
<evidence type="ECO:0000256" key="6">
    <source>
        <dbReference type="ARBA" id="ARBA00022882"/>
    </source>
</evidence>
<keyword evidence="8 13" id="KW-1133">Transmembrane helix</keyword>
<feature type="transmembrane region" description="Helical" evidence="13">
    <location>
        <begin position="291"/>
        <end position="309"/>
    </location>
</feature>
<keyword evidence="7" id="KW-0630">Potassium</keyword>
<dbReference type="FunFam" id="1.20.120.350:FF:000074">
    <property type="entry name" value="SHaW family of potassium channels"/>
    <property type="match status" value="1"/>
</dbReference>
<organism evidence="15 16">
    <name type="scientific">Branchiostoma belcheri</name>
    <name type="common">Amphioxus</name>
    <dbReference type="NCBI Taxonomy" id="7741"/>
    <lineage>
        <taxon>Eukaryota</taxon>
        <taxon>Metazoa</taxon>
        <taxon>Chordata</taxon>
        <taxon>Cephalochordata</taxon>
        <taxon>Leptocardii</taxon>
        <taxon>Amphioxiformes</taxon>
        <taxon>Branchiostomatidae</taxon>
        <taxon>Branchiostoma</taxon>
    </lineage>
</organism>
<evidence type="ECO:0000256" key="12">
    <source>
        <dbReference type="SAM" id="MobiDB-lite"/>
    </source>
</evidence>
<evidence type="ECO:0000256" key="11">
    <source>
        <dbReference type="ARBA" id="ARBA00023303"/>
    </source>
</evidence>
<evidence type="ECO:0000256" key="9">
    <source>
        <dbReference type="ARBA" id="ARBA00023065"/>
    </source>
</evidence>